<name>A0A9P6EM52_9AGAR</name>
<keyword evidence="2" id="KW-1185">Reference proteome</keyword>
<evidence type="ECO:0000313" key="2">
    <source>
        <dbReference type="Proteomes" id="UP000807306"/>
    </source>
</evidence>
<dbReference type="OrthoDB" id="2995895at2759"/>
<proteinExistence type="predicted"/>
<gene>
    <name evidence="1" type="ORF">CPB83DRAFT_761386</name>
</gene>
<accession>A0A9P6EM52</accession>
<organism evidence="1 2">
    <name type="scientific">Crepidotus variabilis</name>
    <dbReference type="NCBI Taxonomy" id="179855"/>
    <lineage>
        <taxon>Eukaryota</taxon>
        <taxon>Fungi</taxon>
        <taxon>Dikarya</taxon>
        <taxon>Basidiomycota</taxon>
        <taxon>Agaricomycotina</taxon>
        <taxon>Agaricomycetes</taxon>
        <taxon>Agaricomycetidae</taxon>
        <taxon>Agaricales</taxon>
        <taxon>Agaricineae</taxon>
        <taxon>Crepidotaceae</taxon>
        <taxon>Crepidotus</taxon>
    </lineage>
</organism>
<dbReference type="InterPro" id="IPR032675">
    <property type="entry name" value="LRR_dom_sf"/>
</dbReference>
<dbReference type="Gene3D" id="3.80.10.10">
    <property type="entry name" value="Ribonuclease Inhibitor"/>
    <property type="match status" value="1"/>
</dbReference>
<evidence type="ECO:0000313" key="1">
    <source>
        <dbReference type="EMBL" id="KAF9531449.1"/>
    </source>
</evidence>
<comment type="caution">
    <text evidence="1">The sequence shown here is derived from an EMBL/GenBank/DDBJ whole genome shotgun (WGS) entry which is preliminary data.</text>
</comment>
<reference evidence="1" key="1">
    <citation type="submission" date="2020-11" db="EMBL/GenBank/DDBJ databases">
        <authorList>
            <consortium name="DOE Joint Genome Institute"/>
            <person name="Ahrendt S."/>
            <person name="Riley R."/>
            <person name="Andreopoulos W."/>
            <person name="Labutti K."/>
            <person name="Pangilinan J."/>
            <person name="Ruiz-Duenas F.J."/>
            <person name="Barrasa J.M."/>
            <person name="Sanchez-Garcia M."/>
            <person name="Camarero S."/>
            <person name="Miyauchi S."/>
            <person name="Serrano A."/>
            <person name="Linde D."/>
            <person name="Babiker R."/>
            <person name="Drula E."/>
            <person name="Ayuso-Fernandez I."/>
            <person name="Pacheco R."/>
            <person name="Padilla G."/>
            <person name="Ferreira P."/>
            <person name="Barriuso J."/>
            <person name="Kellner H."/>
            <person name="Castanera R."/>
            <person name="Alfaro M."/>
            <person name="Ramirez L."/>
            <person name="Pisabarro A.G."/>
            <person name="Kuo A."/>
            <person name="Tritt A."/>
            <person name="Lipzen A."/>
            <person name="He G."/>
            <person name="Yan M."/>
            <person name="Ng V."/>
            <person name="Cullen D."/>
            <person name="Martin F."/>
            <person name="Rosso M.-N."/>
            <person name="Henrissat B."/>
            <person name="Hibbett D."/>
            <person name="Martinez A.T."/>
            <person name="Grigoriev I.V."/>
        </authorList>
    </citation>
    <scope>NUCLEOTIDE SEQUENCE</scope>
    <source>
        <strain evidence="1">CBS 506.95</strain>
    </source>
</reference>
<dbReference type="EMBL" id="MU157835">
    <property type="protein sequence ID" value="KAF9531449.1"/>
    <property type="molecule type" value="Genomic_DNA"/>
</dbReference>
<sequence>MGEPTIPLESLLPEIYPIIAKHLPLYATASSLLSLALTNHRISAITLPIIHSRLVLKTEKDAISILQKLADDLSFGREVRELHIMTNLSAETRESNPPLDVVRRLQDVILKGHLPFINTLNLNLMKGWYFDGSPQYHPIQGFGELRKEFWLDLREKCPRLRSLALQGFADNIDQPWIEDSGCLDMPDLTSIKLHFLDFSLKQSAFTKLTRHISTLAPSLHTLDLQMFGEEATSPSSVLTLEFPCLRSLSFAFFSNLDAELSMAFFARHPSIEYLNLAYNLIEDNPKGSWFTPELPSNFLPHLRHLRARWIDARRLAPILHQLIVLSIHDSVNAQIPYLFREVLPNGLSNLRSLSIAQWPFQSTKANAPEGSFWYEDEDGTFHQAKEKDPGRTVFQNYMHSIVRAAPNVEEIGFLSLFPLPEAVHDLNNLSNLKRLYHKNWYDSFETIPAEDRETFTDETATLIRAVPGLESITNVDTPYLPYLTARTKRDDNGDVVSVEVGKGVGMTIDYDDEAFPWAPGQK</sequence>
<dbReference type="AlphaFoldDB" id="A0A9P6EM52"/>
<dbReference type="SUPFAM" id="SSF52047">
    <property type="entry name" value="RNI-like"/>
    <property type="match status" value="1"/>
</dbReference>
<protein>
    <submittedName>
        <fullName evidence="1">Uncharacterized protein</fullName>
    </submittedName>
</protein>
<dbReference type="Proteomes" id="UP000807306">
    <property type="component" value="Unassembled WGS sequence"/>
</dbReference>